<dbReference type="InterPro" id="IPR052160">
    <property type="entry name" value="Gypsy_RT_Integrase-like"/>
</dbReference>
<dbReference type="GO" id="GO:0003676">
    <property type="term" value="F:nucleic acid binding"/>
    <property type="evidence" value="ECO:0007669"/>
    <property type="project" value="InterPro"/>
</dbReference>
<comment type="caution">
    <text evidence="2">The sequence shown here is derived from an EMBL/GenBank/DDBJ whole genome shotgun (WGS) entry which is preliminary data.</text>
</comment>
<evidence type="ECO:0000313" key="3">
    <source>
        <dbReference type="Proteomes" id="UP000288805"/>
    </source>
</evidence>
<dbReference type="Proteomes" id="UP000288805">
    <property type="component" value="Unassembled WGS sequence"/>
</dbReference>
<dbReference type="EMBL" id="QGNW01000306">
    <property type="protein sequence ID" value="RVW77848.1"/>
    <property type="molecule type" value="Genomic_DNA"/>
</dbReference>
<sequence>MGGHMLACKIMRTGYFWLTMETDCCQFVQRCPECQIHGDLIHVPPSKLHALTSPWPFSVWGIDIIGKISPKSPNGHEFILVAIDYFTKAKVDTLVQRYGIQHHRPAAYRPQTNGAVEAANKNIKRILRKMQIPEAYWAQARLDQLNLLDERRLRAADHVIRGLIRDPRGKFRPNWSKPYFIRELTPEGAEWLMDLDGNRFSELTNMNQLKRYYVSDHGRKMGGHHFDVTSLHVGFEQIITPLCTLCFTIILIFAFDSSSSFHPLFEAYSDPFQHSFPSFMSPYHPSLRYVPCLKTTLRLWDQMSSSIALTWTAVDLDYWDRTFDDG</sequence>
<name>A0A438H052_VITVI</name>
<feature type="domain" description="Integrase catalytic" evidence="1">
    <location>
        <begin position="72"/>
        <end position="173"/>
    </location>
</feature>
<dbReference type="PROSITE" id="PS50994">
    <property type="entry name" value="INTEGRASE"/>
    <property type="match status" value="1"/>
</dbReference>
<dbReference type="PANTHER" id="PTHR47266">
    <property type="entry name" value="ENDONUCLEASE-RELATED"/>
    <property type="match status" value="1"/>
</dbReference>
<proteinExistence type="predicted"/>
<organism evidence="2 3">
    <name type="scientific">Vitis vinifera</name>
    <name type="common">Grape</name>
    <dbReference type="NCBI Taxonomy" id="29760"/>
    <lineage>
        <taxon>Eukaryota</taxon>
        <taxon>Viridiplantae</taxon>
        <taxon>Streptophyta</taxon>
        <taxon>Embryophyta</taxon>
        <taxon>Tracheophyta</taxon>
        <taxon>Spermatophyta</taxon>
        <taxon>Magnoliopsida</taxon>
        <taxon>eudicotyledons</taxon>
        <taxon>Gunneridae</taxon>
        <taxon>Pentapetalae</taxon>
        <taxon>rosids</taxon>
        <taxon>Vitales</taxon>
        <taxon>Vitaceae</taxon>
        <taxon>Viteae</taxon>
        <taxon>Vitis</taxon>
    </lineage>
</organism>
<evidence type="ECO:0000313" key="2">
    <source>
        <dbReference type="EMBL" id="RVW77848.1"/>
    </source>
</evidence>
<dbReference type="InterPro" id="IPR012337">
    <property type="entry name" value="RNaseH-like_sf"/>
</dbReference>
<protein>
    <recommendedName>
        <fullName evidence="1">Integrase catalytic domain-containing protein</fullName>
    </recommendedName>
</protein>
<dbReference type="GO" id="GO:0015074">
    <property type="term" value="P:DNA integration"/>
    <property type="evidence" value="ECO:0007669"/>
    <property type="project" value="InterPro"/>
</dbReference>
<dbReference type="AlphaFoldDB" id="A0A438H052"/>
<reference evidence="2 3" key="1">
    <citation type="journal article" date="2018" name="PLoS Genet.">
        <title>Population sequencing reveals clonal diversity and ancestral inbreeding in the grapevine cultivar Chardonnay.</title>
        <authorList>
            <person name="Roach M.J."/>
            <person name="Johnson D.L."/>
            <person name="Bohlmann J."/>
            <person name="van Vuuren H.J."/>
            <person name="Jones S.J."/>
            <person name="Pretorius I.S."/>
            <person name="Schmidt S.A."/>
            <person name="Borneman A.R."/>
        </authorList>
    </citation>
    <scope>NUCLEOTIDE SEQUENCE [LARGE SCALE GENOMIC DNA]</scope>
    <source>
        <strain evidence="3">cv. Chardonnay</strain>
        <tissue evidence="2">Leaf</tissue>
    </source>
</reference>
<dbReference type="SUPFAM" id="SSF53098">
    <property type="entry name" value="Ribonuclease H-like"/>
    <property type="match status" value="1"/>
</dbReference>
<dbReference type="Gene3D" id="3.30.420.10">
    <property type="entry name" value="Ribonuclease H-like superfamily/Ribonuclease H"/>
    <property type="match status" value="2"/>
</dbReference>
<dbReference type="InterPro" id="IPR001584">
    <property type="entry name" value="Integrase_cat-core"/>
</dbReference>
<gene>
    <name evidence="2" type="ORF">CK203_054449</name>
</gene>
<dbReference type="InterPro" id="IPR036397">
    <property type="entry name" value="RNaseH_sf"/>
</dbReference>
<evidence type="ECO:0000259" key="1">
    <source>
        <dbReference type="PROSITE" id="PS50994"/>
    </source>
</evidence>
<accession>A0A438H052</accession>